<protein>
    <recommendedName>
        <fullName evidence="8">Globin domain-containing protein</fullName>
    </recommendedName>
</protein>
<evidence type="ECO:0000256" key="6">
    <source>
        <dbReference type="SAM" id="MobiDB-lite"/>
    </source>
</evidence>
<keyword evidence="3" id="KW-0479">Metal-binding</keyword>
<dbReference type="AlphaFoldDB" id="A0A8S1GUG4"/>
<comment type="subunit">
    <text evidence="1">Monomer.</text>
</comment>
<evidence type="ECO:0000256" key="3">
    <source>
        <dbReference type="ARBA" id="ARBA00022723"/>
    </source>
</evidence>
<keyword evidence="5" id="KW-0561">Oxygen transport</keyword>
<evidence type="ECO:0000313" key="10">
    <source>
        <dbReference type="Proteomes" id="UP000835052"/>
    </source>
</evidence>
<feature type="region of interest" description="Disordered" evidence="6">
    <location>
        <begin position="1"/>
        <end position="56"/>
    </location>
</feature>
<dbReference type="Gene3D" id="1.10.490.10">
    <property type="entry name" value="Globins"/>
    <property type="match status" value="1"/>
</dbReference>
<sequence length="257" mass="30051">MYRKMLRSHENEPDLENRKKSLKNRSLSREARNRQISDSESENLPKSGPTSSKPLAKSHNVEKSEFFFLLFRILSNLTSLLVLLVDYLKLNLEISNSDNEISRETNRLSESQRVLIQKTFLNIEKDPVRNGLKIFVRLFSEYPNYKLVWPQFRAIPDSSLMNAIELRRHASVYMCGLRQIIDSMGNEEELAAQLSRIALAHIKWNVQRYHVVNMCEPVCEVVKECNDYKMDAETRKAWTVLYQVIANLIEVFRARAK</sequence>
<gene>
    <name evidence="9" type="ORF">CAUJ_LOCUS2924</name>
</gene>
<dbReference type="InterPro" id="IPR009050">
    <property type="entry name" value="Globin-like_sf"/>
</dbReference>
<accession>A0A8S1GUG4</accession>
<dbReference type="InterPro" id="IPR000971">
    <property type="entry name" value="Globin"/>
</dbReference>
<comment type="caution">
    <text evidence="9">The sequence shown here is derived from an EMBL/GenBank/DDBJ whole genome shotgun (WGS) entry which is preliminary data.</text>
</comment>
<dbReference type="InterPro" id="IPR013314">
    <property type="entry name" value="Globin_lamprey/hagfish"/>
</dbReference>
<dbReference type="SUPFAM" id="SSF46458">
    <property type="entry name" value="Globin-like"/>
    <property type="match status" value="1"/>
</dbReference>
<dbReference type="OrthoDB" id="436496at2759"/>
<dbReference type="GO" id="GO:0019825">
    <property type="term" value="F:oxygen binding"/>
    <property type="evidence" value="ECO:0007669"/>
    <property type="project" value="InterPro"/>
</dbReference>
<reference evidence="9" key="1">
    <citation type="submission" date="2020-10" db="EMBL/GenBank/DDBJ databases">
        <authorList>
            <person name="Kikuchi T."/>
        </authorList>
    </citation>
    <scope>NUCLEOTIDE SEQUENCE</scope>
    <source>
        <strain evidence="9">NKZ352</strain>
    </source>
</reference>
<dbReference type="Pfam" id="PF00042">
    <property type="entry name" value="Globin"/>
    <property type="match status" value="1"/>
</dbReference>
<dbReference type="InterPro" id="IPR012292">
    <property type="entry name" value="Globin/Proto"/>
</dbReference>
<keyword evidence="7" id="KW-0812">Transmembrane</keyword>
<dbReference type="CDD" id="cd01040">
    <property type="entry name" value="Mb-like"/>
    <property type="match status" value="1"/>
</dbReference>
<dbReference type="PROSITE" id="PS01033">
    <property type="entry name" value="GLOBIN"/>
    <property type="match status" value="1"/>
</dbReference>
<keyword evidence="7" id="KW-1133">Transmembrane helix</keyword>
<feature type="compositionally biased region" description="Polar residues" evidence="6">
    <location>
        <begin position="38"/>
        <end position="53"/>
    </location>
</feature>
<dbReference type="GO" id="GO:0005506">
    <property type="term" value="F:iron ion binding"/>
    <property type="evidence" value="ECO:0007669"/>
    <property type="project" value="InterPro"/>
</dbReference>
<dbReference type="EMBL" id="CAJGYM010000005">
    <property type="protein sequence ID" value="CAD6187005.1"/>
    <property type="molecule type" value="Genomic_DNA"/>
</dbReference>
<evidence type="ECO:0000256" key="1">
    <source>
        <dbReference type="ARBA" id="ARBA00011245"/>
    </source>
</evidence>
<evidence type="ECO:0000256" key="2">
    <source>
        <dbReference type="ARBA" id="ARBA00022617"/>
    </source>
</evidence>
<feature type="compositionally biased region" description="Basic and acidic residues" evidence="6">
    <location>
        <begin position="27"/>
        <end position="37"/>
    </location>
</feature>
<dbReference type="GO" id="GO:0020037">
    <property type="term" value="F:heme binding"/>
    <property type="evidence" value="ECO:0007669"/>
    <property type="project" value="InterPro"/>
</dbReference>
<feature type="compositionally biased region" description="Basic and acidic residues" evidence="6">
    <location>
        <begin position="7"/>
        <end position="19"/>
    </location>
</feature>
<dbReference type="PANTHER" id="PTHR46783">
    <property type="entry name" value="CYTOGLOBIN"/>
    <property type="match status" value="1"/>
</dbReference>
<evidence type="ECO:0000256" key="4">
    <source>
        <dbReference type="ARBA" id="ARBA00023004"/>
    </source>
</evidence>
<dbReference type="GO" id="GO:0005344">
    <property type="term" value="F:oxygen carrier activity"/>
    <property type="evidence" value="ECO:0007669"/>
    <property type="project" value="UniProtKB-KW"/>
</dbReference>
<evidence type="ECO:0000256" key="5">
    <source>
        <dbReference type="RuleBase" id="RU000356"/>
    </source>
</evidence>
<evidence type="ECO:0000313" key="9">
    <source>
        <dbReference type="EMBL" id="CAD6187005.1"/>
    </source>
</evidence>
<evidence type="ECO:0000259" key="8">
    <source>
        <dbReference type="PROSITE" id="PS01033"/>
    </source>
</evidence>
<keyword evidence="10" id="KW-1185">Reference proteome</keyword>
<keyword evidence="2 5" id="KW-0349">Heme</keyword>
<feature type="transmembrane region" description="Helical" evidence="7">
    <location>
        <begin position="66"/>
        <end position="88"/>
    </location>
</feature>
<dbReference type="InterPro" id="IPR044399">
    <property type="entry name" value="Mb-like_M"/>
</dbReference>
<proteinExistence type="inferred from homology"/>
<evidence type="ECO:0000256" key="7">
    <source>
        <dbReference type="SAM" id="Phobius"/>
    </source>
</evidence>
<keyword evidence="5" id="KW-0813">Transport</keyword>
<dbReference type="GO" id="GO:0016491">
    <property type="term" value="F:oxidoreductase activity"/>
    <property type="evidence" value="ECO:0007669"/>
    <property type="project" value="TreeGrafter"/>
</dbReference>
<keyword evidence="7" id="KW-0472">Membrane</keyword>
<organism evidence="9 10">
    <name type="scientific">Caenorhabditis auriculariae</name>
    <dbReference type="NCBI Taxonomy" id="2777116"/>
    <lineage>
        <taxon>Eukaryota</taxon>
        <taxon>Metazoa</taxon>
        <taxon>Ecdysozoa</taxon>
        <taxon>Nematoda</taxon>
        <taxon>Chromadorea</taxon>
        <taxon>Rhabditida</taxon>
        <taxon>Rhabditina</taxon>
        <taxon>Rhabditomorpha</taxon>
        <taxon>Rhabditoidea</taxon>
        <taxon>Rhabditidae</taxon>
        <taxon>Peloderinae</taxon>
        <taxon>Caenorhabditis</taxon>
    </lineage>
</organism>
<name>A0A8S1GUG4_9PELO</name>
<dbReference type="Proteomes" id="UP000835052">
    <property type="component" value="Unassembled WGS sequence"/>
</dbReference>
<dbReference type="PANTHER" id="PTHR46783:SF1">
    <property type="entry name" value="CYTOGLOBIN-1-RELATED"/>
    <property type="match status" value="1"/>
</dbReference>
<feature type="domain" description="Globin" evidence="8">
    <location>
        <begin position="107"/>
        <end position="254"/>
    </location>
</feature>
<keyword evidence="4" id="KW-0408">Iron</keyword>
<comment type="similarity">
    <text evidence="5">Belongs to the globin family.</text>
</comment>